<accession>A0A1W1YS10</accession>
<gene>
    <name evidence="1" type="ORF">SAMN04488524_0137</name>
</gene>
<dbReference type="STRING" id="151894.SAMN04488524_0137"/>
<dbReference type="PROSITE" id="PS51257">
    <property type="entry name" value="PROKAR_LIPOPROTEIN"/>
    <property type="match status" value="1"/>
</dbReference>
<keyword evidence="2" id="KW-1185">Reference proteome</keyword>
<dbReference type="OrthoDB" id="1094829at2"/>
<dbReference type="EMBL" id="FWXT01000001">
    <property type="protein sequence ID" value="SMC38611.1"/>
    <property type="molecule type" value="Genomic_DNA"/>
</dbReference>
<evidence type="ECO:0000313" key="1">
    <source>
        <dbReference type="EMBL" id="SMC38611.1"/>
    </source>
</evidence>
<name>A0A1W1YS10_9SPHI</name>
<dbReference type="InterPro" id="IPR032299">
    <property type="entry name" value="DUF4843"/>
</dbReference>
<evidence type="ECO:0000313" key="2">
    <source>
        <dbReference type="Proteomes" id="UP000192756"/>
    </source>
</evidence>
<protein>
    <recommendedName>
        <fullName evidence="3">DUF4843 domain-containing protein</fullName>
    </recommendedName>
</protein>
<proteinExistence type="predicted"/>
<evidence type="ECO:0008006" key="3">
    <source>
        <dbReference type="Google" id="ProtNLM"/>
    </source>
</evidence>
<dbReference type="Pfam" id="PF16132">
    <property type="entry name" value="DUF4843"/>
    <property type="match status" value="1"/>
</dbReference>
<sequence>MKKRYMILLLFIALAGCKRNELQYFEEEVPFLNIWLGTRGSVLDSITHNFAYSSGNKDSILFYYRIAGYPANQDRKFELSTSDNDAKLLNFSFGSYSVPAGKSEGNFVLYVDKPIDKNLFLNKDLKVTFQVKSTTVFQPAVKEQSSLRIIFKNAVTKPDNWENAALPYLPLRNFFGVYSNEKYKFVIQVTGMSNFAVYRTVAVNPELEPNTITEIHARALQSQCKIALEKYKADNGKDLLDENNIPIVFP</sequence>
<dbReference type="AlphaFoldDB" id="A0A1W1YS10"/>
<dbReference type="Proteomes" id="UP000192756">
    <property type="component" value="Unassembled WGS sequence"/>
</dbReference>
<organism evidence="1 2">
    <name type="scientific">Pedobacter africanus</name>
    <dbReference type="NCBI Taxonomy" id="151894"/>
    <lineage>
        <taxon>Bacteria</taxon>
        <taxon>Pseudomonadati</taxon>
        <taxon>Bacteroidota</taxon>
        <taxon>Sphingobacteriia</taxon>
        <taxon>Sphingobacteriales</taxon>
        <taxon>Sphingobacteriaceae</taxon>
        <taxon>Pedobacter</taxon>
    </lineage>
</organism>
<reference evidence="2" key="1">
    <citation type="submission" date="2017-04" db="EMBL/GenBank/DDBJ databases">
        <authorList>
            <person name="Varghese N."/>
            <person name="Submissions S."/>
        </authorList>
    </citation>
    <scope>NUCLEOTIDE SEQUENCE [LARGE SCALE GENOMIC DNA]</scope>
    <source>
        <strain evidence="2">DSM 12126</strain>
    </source>
</reference>
<dbReference type="RefSeq" id="WP_084236435.1">
    <property type="nucleotide sequence ID" value="NZ_FWXT01000001.1"/>
</dbReference>